<dbReference type="EMBL" id="ML991786">
    <property type="protein sequence ID" value="KAF2236181.1"/>
    <property type="molecule type" value="Genomic_DNA"/>
</dbReference>
<feature type="transmembrane region" description="Helical" evidence="2">
    <location>
        <begin position="41"/>
        <end position="60"/>
    </location>
</feature>
<evidence type="ECO:0000313" key="3">
    <source>
        <dbReference type="EMBL" id="KAF2236181.1"/>
    </source>
</evidence>
<evidence type="ECO:0000256" key="1">
    <source>
        <dbReference type="SAM" id="MobiDB-lite"/>
    </source>
</evidence>
<evidence type="ECO:0000256" key="2">
    <source>
        <dbReference type="SAM" id="Phobius"/>
    </source>
</evidence>
<organism evidence="3 4">
    <name type="scientific">Viridothelium virens</name>
    <name type="common">Speckled blister lichen</name>
    <name type="synonym">Trypethelium virens</name>
    <dbReference type="NCBI Taxonomy" id="1048519"/>
    <lineage>
        <taxon>Eukaryota</taxon>
        <taxon>Fungi</taxon>
        <taxon>Dikarya</taxon>
        <taxon>Ascomycota</taxon>
        <taxon>Pezizomycotina</taxon>
        <taxon>Dothideomycetes</taxon>
        <taxon>Dothideomycetes incertae sedis</taxon>
        <taxon>Trypetheliales</taxon>
        <taxon>Trypetheliaceae</taxon>
        <taxon>Viridothelium</taxon>
    </lineage>
</organism>
<feature type="region of interest" description="Disordered" evidence="1">
    <location>
        <begin position="1"/>
        <end position="20"/>
    </location>
</feature>
<keyword evidence="2" id="KW-0472">Membrane</keyword>
<dbReference type="Proteomes" id="UP000800092">
    <property type="component" value="Unassembled WGS sequence"/>
</dbReference>
<accession>A0A6A6HE50</accession>
<name>A0A6A6HE50_VIRVR</name>
<reference evidence="3" key="1">
    <citation type="journal article" date="2020" name="Stud. Mycol.">
        <title>101 Dothideomycetes genomes: a test case for predicting lifestyles and emergence of pathogens.</title>
        <authorList>
            <person name="Haridas S."/>
            <person name="Albert R."/>
            <person name="Binder M."/>
            <person name="Bloem J."/>
            <person name="Labutti K."/>
            <person name="Salamov A."/>
            <person name="Andreopoulos B."/>
            <person name="Baker S."/>
            <person name="Barry K."/>
            <person name="Bills G."/>
            <person name="Bluhm B."/>
            <person name="Cannon C."/>
            <person name="Castanera R."/>
            <person name="Culley D."/>
            <person name="Daum C."/>
            <person name="Ezra D."/>
            <person name="Gonzalez J."/>
            <person name="Henrissat B."/>
            <person name="Kuo A."/>
            <person name="Liang C."/>
            <person name="Lipzen A."/>
            <person name="Lutzoni F."/>
            <person name="Magnuson J."/>
            <person name="Mondo S."/>
            <person name="Nolan M."/>
            <person name="Ohm R."/>
            <person name="Pangilinan J."/>
            <person name="Park H.-J."/>
            <person name="Ramirez L."/>
            <person name="Alfaro M."/>
            <person name="Sun H."/>
            <person name="Tritt A."/>
            <person name="Yoshinaga Y."/>
            <person name="Zwiers L.-H."/>
            <person name="Turgeon B."/>
            <person name="Goodwin S."/>
            <person name="Spatafora J."/>
            <person name="Crous P."/>
            <person name="Grigoriev I."/>
        </authorList>
    </citation>
    <scope>NUCLEOTIDE SEQUENCE</scope>
    <source>
        <strain evidence="3">Tuck. ex Michener</strain>
    </source>
</reference>
<dbReference type="AlphaFoldDB" id="A0A6A6HE50"/>
<gene>
    <name evidence="3" type="ORF">EV356DRAFT_75028</name>
</gene>
<keyword evidence="2" id="KW-1133">Transmembrane helix</keyword>
<protein>
    <submittedName>
        <fullName evidence="3">Uncharacterized protein</fullName>
    </submittedName>
</protein>
<evidence type="ECO:0000313" key="4">
    <source>
        <dbReference type="Proteomes" id="UP000800092"/>
    </source>
</evidence>
<keyword evidence="4" id="KW-1185">Reference proteome</keyword>
<proteinExistence type="predicted"/>
<keyword evidence="2" id="KW-0812">Transmembrane</keyword>
<feature type="compositionally biased region" description="Polar residues" evidence="1">
    <location>
        <begin position="1"/>
        <end position="10"/>
    </location>
</feature>
<sequence length="116" mass="12425">MSCASLSNPHQVHGYSHVGSGMPREGQNGPLFALYCSSNNFSIPVIALLAVRVVAAILTLSSRRRPGAGTPTGVLLRPSRHAYTAYFSTRSLPTNHPALVASLTSRGGDTRLWQYC</sequence>